<dbReference type="SMART" id="SM00822">
    <property type="entry name" value="PKS_KR"/>
    <property type="match status" value="1"/>
</dbReference>
<comment type="caution">
    <text evidence="3">The sequence shown here is derived from an EMBL/GenBank/DDBJ whole genome shotgun (WGS) entry which is preliminary data.</text>
</comment>
<dbReference type="EMBL" id="VSSQ01042628">
    <property type="protein sequence ID" value="MPM96238.1"/>
    <property type="molecule type" value="Genomic_DNA"/>
</dbReference>
<dbReference type="GO" id="GO:0032787">
    <property type="term" value="P:monocarboxylic acid metabolic process"/>
    <property type="evidence" value="ECO:0007669"/>
    <property type="project" value="UniProtKB-ARBA"/>
</dbReference>
<dbReference type="InterPro" id="IPR002347">
    <property type="entry name" value="SDR_fam"/>
</dbReference>
<dbReference type="PANTHER" id="PTHR42879:SF2">
    <property type="entry name" value="3-OXOACYL-[ACYL-CARRIER-PROTEIN] REDUCTASE FABG"/>
    <property type="match status" value="1"/>
</dbReference>
<dbReference type="FunFam" id="3.40.50.720:FF:000084">
    <property type="entry name" value="Short-chain dehydrogenase reductase"/>
    <property type="match status" value="1"/>
</dbReference>
<evidence type="ECO:0000256" key="1">
    <source>
        <dbReference type="ARBA" id="ARBA00006484"/>
    </source>
</evidence>
<accession>A0A645E4B8</accession>
<evidence type="ECO:0000259" key="2">
    <source>
        <dbReference type="SMART" id="SM00822"/>
    </source>
</evidence>
<dbReference type="GO" id="GO:0004316">
    <property type="term" value="F:3-oxoacyl-[acyl-carrier-protein] reductase (NADPH) activity"/>
    <property type="evidence" value="ECO:0007669"/>
    <property type="project" value="UniProtKB-EC"/>
</dbReference>
<dbReference type="PANTHER" id="PTHR42879">
    <property type="entry name" value="3-OXOACYL-(ACYL-CARRIER-PROTEIN) REDUCTASE"/>
    <property type="match status" value="1"/>
</dbReference>
<dbReference type="SUPFAM" id="SSF51735">
    <property type="entry name" value="NAD(P)-binding Rossmann-fold domains"/>
    <property type="match status" value="1"/>
</dbReference>
<feature type="domain" description="Ketoreductase" evidence="2">
    <location>
        <begin position="6"/>
        <end position="209"/>
    </location>
</feature>
<dbReference type="CDD" id="cd05233">
    <property type="entry name" value="SDR_c"/>
    <property type="match status" value="1"/>
</dbReference>
<dbReference type="Gene3D" id="3.40.50.720">
    <property type="entry name" value="NAD(P)-binding Rossmann-like Domain"/>
    <property type="match status" value="1"/>
</dbReference>
<sequence length="236" mass="25640">MSLDGQTALVTGGNKGIGRAICFALAKEGANIVIAARNERESRETLDRLKGMGSKAFAVTVDVRSEEDVRRLISTIIDRCGRLDILVNNAGVAYKKRLEETTLDEYDNTMDTNLKGVFLCTKYAIPYLRRSKNGKIINISSVGGLHGIPEFSVYSASKFGINGITEAIASELEGQIKVYSVCPGAVDTDMYRSFFKNIPPLDPEDIAQKVLELASPDSRVPSGKIIEISVPPAPQL</sequence>
<protein>
    <submittedName>
        <fullName evidence="3">3-oxoacyl-[acyl-carrier-protein] reductase FabG</fullName>
        <ecNumber evidence="3">1.1.1.100</ecNumber>
    </submittedName>
</protein>
<dbReference type="InterPro" id="IPR057326">
    <property type="entry name" value="KR_dom"/>
</dbReference>
<proteinExistence type="inferred from homology"/>
<reference evidence="3" key="1">
    <citation type="submission" date="2019-08" db="EMBL/GenBank/DDBJ databases">
        <authorList>
            <person name="Kucharzyk K."/>
            <person name="Murdoch R.W."/>
            <person name="Higgins S."/>
            <person name="Loffler F."/>
        </authorList>
    </citation>
    <scope>NUCLEOTIDE SEQUENCE</scope>
</reference>
<dbReference type="InterPro" id="IPR050259">
    <property type="entry name" value="SDR"/>
</dbReference>
<dbReference type="Pfam" id="PF00106">
    <property type="entry name" value="adh_short"/>
    <property type="match status" value="1"/>
</dbReference>
<keyword evidence="3" id="KW-0560">Oxidoreductase</keyword>
<name>A0A645E4B8_9ZZZZ</name>
<dbReference type="EC" id="1.1.1.100" evidence="3"/>
<dbReference type="InterPro" id="IPR036291">
    <property type="entry name" value="NAD(P)-bd_dom_sf"/>
</dbReference>
<dbReference type="PROSITE" id="PS00061">
    <property type="entry name" value="ADH_SHORT"/>
    <property type="match status" value="1"/>
</dbReference>
<dbReference type="AlphaFoldDB" id="A0A645E4B8"/>
<dbReference type="PRINTS" id="PR00080">
    <property type="entry name" value="SDRFAMILY"/>
</dbReference>
<organism evidence="3">
    <name type="scientific">bioreactor metagenome</name>
    <dbReference type="NCBI Taxonomy" id="1076179"/>
    <lineage>
        <taxon>unclassified sequences</taxon>
        <taxon>metagenomes</taxon>
        <taxon>ecological metagenomes</taxon>
    </lineage>
</organism>
<gene>
    <name evidence="3" type="primary">fabG_114</name>
    <name evidence="3" type="ORF">SDC9_143396</name>
</gene>
<comment type="similarity">
    <text evidence="1">Belongs to the short-chain dehydrogenases/reductases (SDR) family.</text>
</comment>
<evidence type="ECO:0000313" key="3">
    <source>
        <dbReference type="EMBL" id="MPM96238.1"/>
    </source>
</evidence>
<dbReference type="PRINTS" id="PR00081">
    <property type="entry name" value="GDHRDH"/>
</dbReference>
<dbReference type="InterPro" id="IPR020904">
    <property type="entry name" value="Sc_DH/Rdtase_CS"/>
</dbReference>